<dbReference type="AlphaFoldDB" id="A0A7S4QEQ9"/>
<accession>A0A7S4QEQ9</accession>
<evidence type="ECO:0000313" key="1">
    <source>
        <dbReference type="EMBL" id="CAE4580520.1"/>
    </source>
</evidence>
<sequence length="203" mass="21177">MPSVMDAVVGSPMGPGLTAGATHAEAWKERPQLPGAIEENVDLSFKATDHSSAHKLLYGGKKSVSFGISLDTVVTYILDEDLNTDDTSSGDSESDDVCPSEVGLGAPWKSVDAPAIVWEIVGTTTTEDREKLGGTAHLPDVLASEVGNFEKACGDFSPESSPYLDAGASFAAAAAGGGALYGQEASAPRRFSHRRTRSCSWQA</sequence>
<dbReference type="EMBL" id="HBNR01027740">
    <property type="protein sequence ID" value="CAE4580520.1"/>
    <property type="molecule type" value="Transcribed_RNA"/>
</dbReference>
<proteinExistence type="predicted"/>
<protein>
    <submittedName>
        <fullName evidence="1">Uncharacterized protein</fullName>
    </submittedName>
</protein>
<gene>
    <name evidence="1" type="ORF">AMON00008_LOCUS18824</name>
</gene>
<reference evidence="1" key="1">
    <citation type="submission" date="2021-01" db="EMBL/GenBank/DDBJ databases">
        <authorList>
            <person name="Corre E."/>
            <person name="Pelletier E."/>
            <person name="Niang G."/>
            <person name="Scheremetjew M."/>
            <person name="Finn R."/>
            <person name="Kale V."/>
            <person name="Holt S."/>
            <person name="Cochrane G."/>
            <person name="Meng A."/>
            <person name="Brown T."/>
            <person name="Cohen L."/>
        </authorList>
    </citation>
    <scope>NUCLEOTIDE SEQUENCE</scope>
    <source>
        <strain evidence="1">CCMP3105</strain>
    </source>
</reference>
<name>A0A7S4QEQ9_9DINO</name>
<organism evidence="1">
    <name type="scientific">Alexandrium monilatum</name>
    <dbReference type="NCBI Taxonomy" id="311494"/>
    <lineage>
        <taxon>Eukaryota</taxon>
        <taxon>Sar</taxon>
        <taxon>Alveolata</taxon>
        <taxon>Dinophyceae</taxon>
        <taxon>Gonyaulacales</taxon>
        <taxon>Pyrocystaceae</taxon>
        <taxon>Alexandrium</taxon>
    </lineage>
</organism>